<evidence type="ECO:0000256" key="1">
    <source>
        <dbReference type="SAM" id="Phobius"/>
    </source>
</evidence>
<feature type="non-terminal residue" evidence="2">
    <location>
        <position position="1"/>
    </location>
</feature>
<keyword evidence="1" id="KW-0472">Membrane</keyword>
<protein>
    <submittedName>
        <fullName evidence="2">Putative membrane protein</fullName>
    </submittedName>
</protein>
<keyword evidence="1" id="KW-1133">Transmembrane helix</keyword>
<dbReference type="EMBL" id="GBBI01000472">
    <property type="protein sequence ID" value="JAC18240.1"/>
    <property type="molecule type" value="mRNA"/>
</dbReference>
<dbReference type="InterPro" id="IPR012464">
    <property type="entry name" value="DUF1676"/>
</dbReference>
<evidence type="ECO:0000313" key="2">
    <source>
        <dbReference type="EMBL" id="JAC18240.1"/>
    </source>
</evidence>
<keyword evidence="1" id="KW-0812">Transmembrane</keyword>
<name>A0A023FA11_TRIIF</name>
<accession>A0A023FA11</accession>
<organism evidence="2">
    <name type="scientific">Triatoma infestans</name>
    <name type="common">Assassin bug</name>
    <dbReference type="NCBI Taxonomy" id="30076"/>
    <lineage>
        <taxon>Eukaryota</taxon>
        <taxon>Metazoa</taxon>
        <taxon>Ecdysozoa</taxon>
        <taxon>Arthropoda</taxon>
        <taxon>Hexapoda</taxon>
        <taxon>Insecta</taxon>
        <taxon>Pterygota</taxon>
        <taxon>Neoptera</taxon>
        <taxon>Paraneoptera</taxon>
        <taxon>Hemiptera</taxon>
        <taxon>Heteroptera</taxon>
        <taxon>Panheteroptera</taxon>
        <taxon>Cimicomorpha</taxon>
        <taxon>Reduviidae</taxon>
        <taxon>Triatominae</taxon>
        <taxon>Triatoma</taxon>
    </lineage>
</organism>
<feature type="transmembrane region" description="Helical" evidence="1">
    <location>
        <begin position="107"/>
        <end position="140"/>
    </location>
</feature>
<sequence length="228" mass="25138">NNVFKVCGNHYSLACLKADIVRLIQLLSRSPPIKIMPGISVSSSGIHASLIGLNQRTADDILATALSDFFRSITIHISLFNENVTEIFGIGSETSNFTGRLKRYKFLTLYTTFAIAFALLSALVGKAMSLYIVSLVISLIARNGANGNNNNNANNSPAVYDIVRRPHIQFANTHSSEEIFEGARTRSPYSYGYSGIYGRTAMIEPYSAYNHQQTKLKTNSQNTTKENN</sequence>
<reference evidence="2" key="1">
    <citation type="journal article" date="2014" name="PLoS Negl. Trop. Dis.">
        <title>An updated insight into the Sialotranscriptome of Triatoma infestans: developmental stage and geographic variations.</title>
        <authorList>
            <person name="Schwarz A."/>
            <person name="Medrano-Mercado N."/>
            <person name="Schaub G.A."/>
            <person name="Struchiner C.J."/>
            <person name="Bargues M.D."/>
            <person name="Levy M.Z."/>
            <person name="Ribeiro J.M."/>
        </authorList>
    </citation>
    <scope>NUCLEOTIDE SEQUENCE</scope>
    <source>
        <strain evidence="2">Chile</strain>
        <tissue evidence="2">Salivary glands</tissue>
    </source>
</reference>
<dbReference type="AlphaFoldDB" id="A0A023FA11"/>
<proteinExistence type="evidence at transcript level"/>
<dbReference type="Pfam" id="PF07898">
    <property type="entry name" value="DUF1676"/>
    <property type="match status" value="1"/>
</dbReference>